<dbReference type="AlphaFoldDB" id="A0A1S4F3K1"/>
<reference evidence="2" key="2">
    <citation type="submission" date="2025-05" db="UniProtKB">
        <authorList>
            <consortium name="EnsemblMetazoa"/>
        </authorList>
    </citation>
    <scope>IDENTIFICATION</scope>
    <source>
        <strain evidence="2">LVP_AGWG</strain>
    </source>
</reference>
<dbReference type="EnsemblMetazoa" id="AAEL003005-RD">
    <property type="protein sequence ID" value="AAEL003005-PD"/>
    <property type="gene ID" value="AAEL003005"/>
</dbReference>
<dbReference type="EnsemblMetazoa" id="AAEL003005-RA">
    <property type="protein sequence ID" value="AAEL003005-PA"/>
    <property type="gene ID" value="AAEL003005"/>
</dbReference>
<feature type="compositionally biased region" description="Polar residues" evidence="1">
    <location>
        <begin position="123"/>
        <end position="137"/>
    </location>
</feature>
<dbReference type="VEuPathDB" id="VectorBase:AAEL003005"/>
<dbReference type="EnsemblMetazoa" id="AAEL003005-RB">
    <property type="protein sequence ID" value="AAEL003005-PB"/>
    <property type="gene ID" value="AAEL003005"/>
</dbReference>
<sequence length="651" mass="73478">MTDSSVAMEDGSDQELSRHSHHQQQSESGDNLHVGSNRLPNGIVPILSDSNEVAVLRDENSRLLTTLLEYKKMLDTTKLRYGTVKREFYAAKKRLKRMAEKLQNGIGTSSGPTAHPIDGSESGGSTPMQQHPTQNATADDEIRKKWKEPNLKAAIKLKAAIGVQSYQSLIRDGELQLPSLRTISRYVDALKKAGLKPNYDFNVRDSDTVGNMFVVEEDGEDSGDVDHNSNQQGKTLLQQQLQRPQLSRDVSDAEDPVNCTAIPDISYFRGKMEHDDLDDDLDEDQGSELYHNGAAAGGLGDLPNGDNYPRHPNQHTYQQQTLTVAHIEFLKSMTGFRKKWTPFELRTCMDIRRIIGSKEYDSLRKNDGMPLPSAKTLRKYKHTVHLDGVDVMSRKRSYREMVEGLVTNGHEPGAVNGGMSGYGDDVDDILNAEEPDGYFDINNLSEEQIDFLQSLSGNTKGFSDYELQKTLELKNELGGSNYEILRKQECLHIPTLVMLKKYEHDNGLEDLSAMVAADVDDDDDQEPEQEPEQDYDHELQVMERFAGDMNGTGEDSHMGVFEHHSIFDKDVAAFDMSKLSQQHVEFLNTLPENPKRWTQHMINSALSIKNEIGTRDYELLRRQGIPLPAARTLRRHKDIRSRLKEEYSDVV</sequence>
<reference evidence="2 3" key="1">
    <citation type="submission" date="2017-06" db="EMBL/GenBank/DDBJ databases">
        <title>Aedes aegypti genome working group (AGWG) sequencing and assembly.</title>
        <authorList>
            <consortium name="Aedes aegypti Genome Working Group (AGWG)"/>
            <person name="Matthews B.J."/>
        </authorList>
    </citation>
    <scope>NUCLEOTIDE SEQUENCE [LARGE SCALE GENOMIC DNA]</scope>
    <source>
        <strain evidence="2 3">LVP_AGWG</strain>
    </source>
</reference>
<feature type="region of interest" description="Disordered" evidence="1">
    <location>
        <begin position="236"/>
        <end position="255"/>
    </location>
</feature>
<name>A0A1S4F3K1_AEDAE</name>
<evidence type="ECO:0000313" key="3">
    <source>
        <dbReference type="Proteomes" id="UP000008820"/>
    </source>
</evidence>
<feature type="region of interest" description="Disordered" evidence="1">
    <location>
        <begin position="1"/>
        <end position="37"/>
    </location>
</feature>
<feature type="region of interest" description="Disordered" evidence="1">
    <location>
        <begin position="103"/>
        <end position="143"/>
    </location>
</feature>
<protein>
    <submittedName>
        <fullName evidence="2">Uncharacterized protein</fullName>
    </submittedName>
</protein>
<feature type="region of interest" description="Disordered" evidence="1">
    <location>
        <begin position="281"/>
        <end position="314"/>
    </location>
</feature>
<gene>
    <name evidence="2" type="primary">5580272</name>
</gene>
<dbReference type="OrthoDB" id="7757893at2759"/>
<dbReference type="EnsemblMetazoa" id="AAEL003005-RF">
    <property type="protein sequence ID" value="AAEL003005-PF"/>
    <property type="gene ID" value="AAEL003005"/>
</dbReference>
<organism evidence="2 3">
    <name type="scientific">Aedes aegypti</name>
    <name type="common">Yellowfever mosquito</name>
    <name type="synonym">Culex aegypti</name>
    <dbReference type="NCBI Taxonomy" id="7159"/>
    <lineage>
        <taxon>Eukaryota</taxon>
        <taxon>Metazoa</taxon>
        <taxon>Ecdysozoa</taxon>
        <taxon>Arthropoda</taxon>
        <taxon>Hexapoda</taxon>
        <taxon>Insecta</taxon>
        <taxon>Pterygota</taxon>
        <taxon>Neoptera</taxon>
        <taxon>Endopterygota</taxon>
        <taxon>Diptera</taxon>
        <taxon>Nematocera</taxon>
        <taxon>Culicoidea</taxon>
        <taxon>Culicidae</taxon>
        <taxon>Culicinae</taxon>
        <taxon>Aedini</taxon>
        <taxon>Aedes</taxon>
        <taxon>Stegomyia</taxon>
    </lineage>
</organism>
<dbReference type="EnsemblMetazoa" id="AAEL003005-RC">
    <property type="protein sequence ID" value="AAEL003005-PC"/>
    <property type="gene ID" value="AAEL003005"/>
</dbReference>
<proteinExistence type="predicted"/>
<feature type="compositionally biased region" description="Low complexity" evidence="1">
    <location>
        <begin position="236"/>
        <end position="245"/>
    </location>
</feature>
<accession>A0A1S4F3K1</accession>
<evidence type="ECO:0000313" key="2">
    <source>
        <dbReference type="EnsemblMetazoa" id="AAEL003005-PF"/>
    </source>
</evidence>
<dbReference type="Proteomes" id="UP000008820">
    <property type="component" value="Chromosome 3"/>
</dbReference>
<evidence type="ECO:0000256" key="1">
    <source>
        <dbReference type="SAM" id="MobiDB-lite"/>
    </source>
</evidence>
<dbReference type="EnsemblMetazoa" id="AAEL003005-RE">
    <property type="protein sequence ID" value="AAEL003005-PE"/>
    <property type="gene ID" value="AAEL003005"/>
</dbReference>
<dbReference type="EnsemblMetazoa" id="AAEL003005-RG">
    <property type="protein sequence ID" value="AAEL003005-PG"/>
    <property type="gene ID" value="AAEL003005"/>
</dbReference>
<keyword evidence="3" id="KW-1185">Reference proteome</keyword>